<dbReference type="GO" id="GO:0008770">
    <property type="term" value="F:[acyl-carrier-protein] phosphodiesterase activity"/>
    <property type="evidence" value="ECO:0007669"/>
    <property type="project" value="InterPro"/>
</dbReference>
<evidence type="ECO:0000313" key="2">
    <source>
        <dbReference type="Proteomes" id="UP000189981"/>
    </source>
</evidence>
<sequence length="224" mass="26369">MNFLSHFYFDRQTSDPNIVLGTVLPDLVKNARKDWNLHPHKNEHLITGSFEQAILTGWKRHLIVDRHFHNSGFFIKHTNSIRTAIAPVLEHSPVRPSFLAHIALEIMLDSILLTEKLIDADLLYSNLRGSNRQALHNFLELNKIDDTPHFFKFFDQFLEANYLHSYRETHNIMFALNRICMRIWPDPMSETQVLQLSSILISYHENLQKCFMEIFDEIEKVLDN</sequence>
<evidence type="ECO:0008006" key="3">
    <source>
        <dbReference type="Google" id="ProtNLM"/>
    </source>
</evidence>
<organism evidence="1 2">
    <name type="scientific">Daejeonella lutea</name>
    <dbReference type="NCBI Taxonomy" id="572036"/>
    <lineage>
        <taxon>Bacteria</taxon>
        <taxon>Pseudomonadati</taxon>
        <taxon>Bacteroidota</taxon>
        <taxon>Sphingobacteriia</taxon>
        <taxon>Sphingobacteriales</taxon>
        <taxon>Sphingobacteriaceae</taxon>
        <taxon>Daejeonella</taxon>
    </lineage>
</organism>
<dbReference type="STRING" id="572036.SAMN05661099_3338"/>
<reference evidence="2" key="1">
    <citation type="submission" date="2017-02" db="EMBL/GenBank/DDBJ databases">
        <authorList>
            <person name="Varghese N."/>
            <person name="Submissions S."/>
        </authorList>
    </citation>
    <scope>NUCLEOTIDE SEQUENCE [LARGE SCALE GENOMIC DNA]</scope>
    <source>
        <strain evidence="2">DSM 22385</strain>
    </source>
</reference>
<keyword evidence="2" id="KW-1185">Reference proteome</keyword>
<dbReference type="GO" id="GO:0006633">
    <property type="term" value="P:fatty acid biosynthetic process"/>
    <property type="evidence" value="ECO:0007669"/>
    <property type="project" value="InterPro"/>
</dbReference>
<dbReference type="Pfam" id="PF04336">
    <property type="entry name" value="ACP_PD"/>
    <property type="match status" value="1"/>
</dbReference>
<name>A0A1T5EZT1_9SPHI</name>
<proteinExistence type="predicted"/>
<dbReference type="AlphaFoldDB" id="A0A1T5EZT1"/>
<dbReference type="InterPro" id="IPR007431">
    <property type="entry name" value="ACP_PD"/>
</dbReference>
<dbReference type="OrthoDB" id="790170at2"/>
<gene>
    <name evidence="1" type="ORF">SAMN05661099_3338</name>
</gene>
<dbReference type="RefSeq" id="WP_079703836.1">
    <property type="nucleotide sequence ID" value="NZ_FUYR01000005.1"/>
</dbReference>
<protein>
    <recommendedName>
        <fullName evidence="3">Acyl carrier protein phosphodiesterase</fullName>
    </recommendedName>
</protein>
<evidence type="ECO:0000313" key="1">
    <source>
        <dbReference type="EMBL" id="SKB89437.1"/>
    </source>
</evidence>
<accession>A0A1T5EZT1</accession>
<dbReference type="Proteomes" id="UP000189981">
    <property type="component" value="Unassembled WGS sequence"/>
</dbReference>
<dbReference type="EMBL" id="FUYR01000005">
    <property type="protein sequence ID" value="SKB89437.1"/>
    <property type="molecule type" value="Genomic_DNA"/>
</dbReference>